<reference evidence="1 2" key="1">
    <citation type="submission" date="2017-09" db="EMBL/GenBank/DDBJ databases">
        <title>Reassesment of A. cryaerophilus.</title>
        <authorList>
            <person name="Perez-Cataluna A."/>
            <person name="Collado L."/>
            <person name="Salgado O."/>
            <person name="Lefinanco V."/>
            <person name="Figueras M.J."/>
        </authorList>
    </citation>
    <scope>NUCLEOTIDE SEQUENCE [LARGE SCALE GENOMIC DNA]</scope>
    <source>
        <strain evidence="1 2">LMG 9861</strain>
    </source>
</reference>
<proteinExistence type="predicted"/>
<organism evidence="1 2">
    <name type="scientific">Aliarcobacter cryaerophilus</name>
    <dbReference type="NCBI Taxonomy" id="28198"/>
    <lineage>
        <taxon>Bacteria</taxon>
        <taxon>Pseudomonadati</taxon>
        <taxon>Campylobacterota</taxon>
        <taxon>Epsilonproteobacteria</taxon>
        <taxon>Campylobacterales</taxon>
        <taxon>Arcobacteraceae</taxon>
        <taxon>Aliarcobacter</taxon>
    </lineage>
</organism>
<accession>A0A2S9SK96</accession>
<name>A0A2S9SK96_9BACT</name>
<dbReference type="Proteomes" id="UP000239065">
    <property type="component" value="Unassembled WGS sequence"/>
</dbReference>
<evidence type="ECO:0000313" key="2">
    <source>
        <dbReference type="Proteomes" id="UP000239065"/>
    </source>
</evidence>
<comment type="caution">
    <text evidence="1">The sequence shown here is derived from an EMBL/GenBank/DDBJ whole genome shotgun (WGS) entry which is preliminary data.</text>
</comment>
<sequence length="216" mass="25325">MLPVLPFIIGGVVGTVAGVALKKYYDENDEAIKDKFENSLINIEEWLDEKLVTLDKYKDSLNLNDNNLSLCNQEEFYLKKLQDVKQKVYNDSFSDFLNFYKKLNNVDLGKLDFIQLDFSNSYLQEENIDDILKQNIKLTIDILFKSNNILKEIVLNLKKVLKDDFNYESFDNRDKELIKEALCLAKFIQNICICNYIDYDLAYKFINIITTIENSF</sequence>
<dbReference type="RefSeq" id="WP_105909768.1">
    <property type="nucleotide sequence ID" value="NZ_NXGJ01000016.1"/>
</dbReference>
<dbReference type="EMBL" id="NXGJ01000016">
    <property type="protein sequence ID" value="PRM87000.1"/>
    <property type="molecule type" value="Genomic_DNA"/>
</dbReference>
<dbReference type="AlphaFoldDB" id="A0A2S9SK96"/>
<protein>
    <submittedName>
        <fullName evidence="1">Uncharacterized protein</fullName>
    </submittedName>
</protein>
<gene>
    <name evidence="1" type="ORF">CJ669_09775</name>
</gene>
<evidence type="ECO:0000313" key="1">
    <source>
        <dbReference type="EMBL" id="PRM87000.1"/>
    </source>
</evidence>